<feature type="domain" description="DUF2383" evidence="1">
    <location>
        <begin position="1"/>
        <end position="53"/>
    </location>
</feature>
<dbReference type="EMBL" id="CAJOBC010091222">
    <property type="protein sequence ID" value="CAF4398782.1"/>
    <property type="molecule type" value="Genomic_DNA"/>
</dbReference>
<dbReference type="AlphaFoldDB" id="A0A815VQB0"/>
<evidence type="ECO:0000313" key="3">
    <source>
        <dbReference type="EMBL" id="CAF4398782.1"/>
    </source>
</evidence>
<dbReference type="Gene3D" id="1.20.1260.10">
    <property type="match status" value="1"/>
</dbReference>
<name>A0A815VQB0_9BILA</name>
<protein>
    <recommendedName>
        <fullName evidence="1">DUF2383 domain-containing protein</fullName>
    </recommendedName>
</protein>
<accession>A0A815VQB0</accession>
<dbReference type="Proteomes" id="UP000681722">
    <property type="component" value="Unassembled WGS sequence"/>
</dbReference>
<keyword evidence="4" id="KW-1185">Reference proteome</keyword>
<evidence type="ECO:0000313" key="2">
    <source>
        <dbReference type="EMBL" id="CAF1538683.1"/>
    </source>
</evidence>
<sequence>EPTKSGSTAANFHRGLIDFKALFTGGKDNTTIIKEVHSDELYTIEKYQEVLDKKALSPDLRTLLQQQLQKIKDQNKAVESMD</sequence>
<dbReference type="InterPro" id="IPR019052">
    <property type="entry name" value="DUF2383"/>
</dbReference>
<feature type="non-terminal residue" evidence="2">
    <location>
        <position position="1"/>
    </location>
</feature>
<gene>
    <name evidence="2" type="ORF">GPM918_LOCUS38495</name>
    <name evidence="3" type="ORF">SRO942_LOCUS39321</name>
</gene>
<comment type="caution">
    <text evidence="2">The sequence shown here is derived from an EMBL/GenBank/DDBJ whole genome shotgun (WGS) entry which is preliminary data.</text>
</comment>
<dbReference type="InterPro" id="IPR012347">
    <property type="entry name" value="Ferritin-like"/>
</dbReference>
<proteinExistence type="predicted"/>
<organism evidence="2 4">
    <name type="scientific">Didymodactylos carnosus</name>
    <dbReference type="NCBI Taxonomy" id="1234261"/>
    <lineage>
        <taxon>Eukaryota</taxon>
        <taxon>Metazoa</taxon>
        <taxon>Spiralia</taxon>
        <taxon>Gnathifera</taxon>
        <taxon>Rotifera</taxon>
        <taxon>Eurotatoria</taxon>
        <taxon>Bdelloidea</taxon>
        <taxon>Philodinida</taxon>
        <taxon>Philodinidae</taxon>
        <taxon>Didymodactylos</taxon>
    </lineage>
</organism>
<dbReference type="Proteomes" id="UP000663829">
    <property type="component" value="Unassembled WGS sequence"/>
</dbReference>
<dbReference type="Pfam" id="PF09537">
    <property type="entry name" value="DUF2383"/>
    <property type="match status" value="1"/>
</dbReference>
<reference evidence="2" key="1">
    <citation type="submission" date="2021-02" db="EMBL/GenBank/DDBJ databases">
        <authorList>
            <person name="Nowell W R."/>
        </authorList>
    </citation>
    <scope>NUCLEOTIDE SEQUENCE</scope>
</reference>
<dbReference type="OrthoDB" id="10002781at2759"/>
<evidence type="ECO:0000259" key="1">
    <source>
        <dbReference type="Pfam" id="PF09537"/>
    </source>
</evidence>
<evidence type="ECO:0000313" key="4">
    <source>
        <dbReference type="Proteomes" id="UP000663829"/>
    </source>
</evidence>
<dbReference type="EMBL" id="CAJNOQ010025601">
    <property type="protein sequence ID" value="CAF1538683.1"/>
    <property type="molecule type" value="Genomic_DNA"/>
</dbReference>